<gene>
    <name evidence="1" type="ORF">SAMN05444170_6664</name>
</gene>
<accession>A0A1M7UTL3</accession>
<protein>
    <submittedName>
        <fullName evidence="1">Uncharacterized protein</fullName>
    </submittedName>
</protein>
<evidence type="ECO:0000313" key="1">
    <source>
        <dbReference type="EMBL" id="SHN86381.1"/>
    </source>
</evidence>
<proteinExistence type="predicted"/>
<organism evidence="1 2">
    <name type="scientific">Bradyrhizobium erythrophlei</name>
    <dbReference type="NCBI Taxonomy" id="1437360"/>
    <lineage>
        <taxon>Bacteria</taxon>
        <taxon>Pseudomonadati</taxon>
        <taxon>Pseudomonadota</taxon>
        <taxon>Alphaproteobacteria</taxon>
        <taxon>Hyphomicrobiales</taxon>
        <taxon>Nitrobacteraceae</taxon>
        <taxon>Bradyrhizobium</taxon>
    </lineage>
</organism>
<dbReference type="EMBL" id="LT670849">
    <property type="protein sequence ID" value="SHN86381.1"/>
    <property type="molecule type" value="Genomic_DNA"/>
</dbReference>
<dbReference type="AlphaFoldDB" id="A0A1M7UTL3"/>
<reference evidence="2" key="1">
    <citation type="submission" date="2016-11" db="EMBL/GenBank/DDBJ databases">
        <authorList>
            <person name="Varghese N."/>
            <person name="Submissions S."/>
        </authorList>
    </citation>
    <scope>NUCLEOTIDE SEQUENCE [LARGE SCALE GENOMIC DNA]</scope>
    <source>
        <strain evidence="2">GAS401</strain>
    </source>
</reference>
<sequence length="115" mass="12034">MISPGKTRRVIGRNALQRIAVAFAGTATGEKVEETPASVRNSAGVALHDLLAPGSDLLRYAARIFIPHQTTASAIRTQVAVRAFSKADEAIAVLSFAYPGETLSDSTGEPQLGKG</sequence>
<name>A0A1M7UTL3_9BRAD</name>
<evidence type="ECO:0000313" key="2">
    <source>
        <dbReference type="Proteomes" id="UP000184096"/>
    </source>
</evidence>
<dbReference type="Proteomes" id="UP000184096">
    <property type="component" value="Chromosome I"/>
</dbReference>
<keyword evidence="2" id="KW-1185">Reference proteome</keyword>